<name>A0AAV7VR77_PLEWA</name>
<protein>
    <submittedName>
        <fullName evidence="1">Uncharacterized protein</fullName>
    </submittedName>
</protein>
<reference evidence="1" key="1">
    <citation type="journal article" date="2022" name="bioRxiv">
        <title>Sequencing and chromosome-scale assembly of the giantPleurodeles waltlgenome.</title>
        <authorList>
            <person name="Brown T."/>
            <person name="Elewa A."/>
            <person name="Iarovenko S."/>
            <person name="Subramanian E."/>
            <person name="Araus A.J."/>
            <person name="Petzold A."/>
            <person name="Susuki M."/>
            <person name="Suzuki K.-i.T."/>
            <person name="Hayashi T."/>
            <person name="Toyoda A."/>
            <person name="Oliveira C."/>
            <person name="Osipova E."/>
            <person name="Leigh N.D."/>
            <person name="Simon A."/>
            <person name="Yun M.H."/>
        </authorList>
    </citation>
    <scope>NUCLEOTIDE SEQUENCE</scope>
    <source>
        <strain evidence="1">20211129_DDA</strain>
        <tissue evidence="1">Liver</tissue>
    </source>
</reference>
<accession>A0AAV7VR77</accession>
<dbReference type="Proteomes" id="UP001066276">
    <property type="component" value="Chromosome 2_1"/>
</dbReference>
<dbReference type="EMBL" id="JANPWB010000003">
    <property type="protein sequence ID" value="KAJ1203215.1"/>
    <property type="molecule type" value="Genomic_DNA"/>
</dbReference>
<dbReference type="AlphaFoldDB" id="A0AAV7VR77"/>
<gene>
    <name evidence="1" type="ORF">NDU88_007008</name>
</gene>
<keyword evidence="2" id="KW-1185">Reference proteome</keyword>
<comment type="caution">
    <text evidence="1">The sequence shown here is derived from an EMBL/GenBank/DDBJ whole genome shotgun (WGS) entry which is preliminary data.</text>
</comment>
<sequence>MLGEWGTQDSHKPHPDLAGPLPCGPGALSLLQFTKTATLTLAGGRWMDPWPKASCQMLAGTVMQLLATPEELDSSGTRSCQGVVDIEILGATENNLLNSLLSPQKSNTKPAFKQCRPFQLTHLLKFLQGDSR</sequence>
<evidence type="ECO:0000313" key="2">
    <source>
        <dbReference type="Proteomes" id="UP001066276"/>
    </source>
</evidence>
<evidence type="ECO:0000313" key="1">
    <source>
        <dbReference type="EMBL" id="KAJ1203215.1"/>
    </source>
</evidence>
<proteinExistence type="predicted"/>
<organism evidence="1 2">
    <name type="scientific">Pleurodeles waltl</name>
    <name type="common">Iberian ribbed newt</name>
    <dbReference type="NCBI Taxonomy" id="8319"/>
    <lineage>
        <taxon>Eukaryota</taxon>
        <taxon>Metazoa</taxon>
        <taxon>Chordata</taxon>
        <taxon>Craniata</taxon>
        <taxon>Vertebrata</taxon>
        <taxon>Euteleostomi</taxon>
        <taxon>Amphibia</taxon>
        <taxon>Batrachia</taxon>
        <taxon>Caudata</taxon>
        <taxon>Salamandroidea</taxon>
        <taxon>Salamandridae</taxon>
        <taxon>Pleurodelinae</taxon>
        <taxon>Pleurodeles</taxon>
    </lineage>
</organism>